<dbReference type="SMART" id="SM00320">
    <property type="entry name" value="WD40"/>
    <property type="match status" value="2"/>
</dbReference>
<gene>
    <name evidence="4" type="ORF">JAAARDRAFT_210734</name>
</gene>
<dbReference type="InterPro" id="IPR015943">
    <property type="entry name" value="WD40/YVTN_repeat-like_dom_sf"/>
</dbReference>
<evidence type="ECO:0000313" key="5">
    <source>
        <dbReference type="Proteomes" id="UP000027265"/>
    </source>
</evidence>
<proteinExistence type="predicted"/>
<keyword evidence="1 3" id="KW-0853">WD repeat</keyword>
<dbReference type="InterPro" id="IPR019775">
    <property type="entry name" value="WD40_repeat_CS"/>
</dbReference>
<feature type="repeat" description="WD" evidence="3">
    <location>
        <begin position="88"/>
        <end position="121"/>
    </location>
</feature>
<keyword evidence="2" id="KW-0677">Repeat</keyword>
<dbReference type="OrthoDB" id="3070325at2759"/>
<accession>A0A067PB80</accession>
<dbReference type="SUPFAM" id="SSF50978">
    <property type="entry name" value="WD40 repeat-like"/>
    <property type="match status" value="1"/>
</dbReference>
<evidence type="ECO:0000256" key="3">
    <source>
        <dbReference type="PROSITE-ProRule" id="PRU00221"/>
    </source>
</evidence>
<sequence>MRLVNRSISSVTRSRAVWIRSVLQMCSKYGIMPSMFLVGSMGLPLLEHIASSPIRFVTRLRRGLQERLTLVHEFSERRILSPLPLSSSDRNTGGLAALRLVPGGRFMVTATRDGSIELWDLGYDPTSLISQTAIASAKIEQVHFAHDVVQLFCPPSHEPTGVHVLIVSEVRGVNPRTTFYIYLLRISPSGPSFHLVATFVHPVFLVIHSVAFSRDAVALGGDGCFILWNFSNNTAAVIVVSQQVDMITFHEAEDEVVTLDCSRRFIAAYRYPTLYPTHSSLSRQLQETRPTRCLPLDISTEWVVAPSPGQVMGSNHEPWYMSILEDGISPTSGYIMYHLRGEAFHKPPPSLARIVLLPSQPPTYPLIASPLASDVKFRSFMALGGTGDCHVLVSLLENAESAPICLWRYNSSYIPYDYCPLSGRMCLETYPNISILDFLCAPPK</sequence>
<evidence type="ECO:0000256" key="1">
    <source>
        <dbReference type="ARBA" id="ARBA00022574"/>
    </source>
</evidence>
<dbReference type="AlphaFoldDB" id="A0A067PB80"/>
<dbReference type="PROSITE" id="PS00678">
    <property type="entry name" value="WD_REPEATS_1"/>
    <property type="match status" value="1"/>
</dbReference>
<dbReference type="InterPro" id="IPR001680">
    <property type="entry name" value="WD40_rpt"/>
</dbReference>
<reference evidence="5" key="1">
    <citation type="journal article" date="2014" name="Proc. Natl. Acad. Sci. U.S.A.">
        <title>Extensive sampling of basidiomycete genomes demonstrates inadequacy of the white-rot/brown-rot paradigm for wood decay fungi.</title>
        <authorList>
            <person name="Riley R."/>
            <person name="Salamov A.A."/>
            <person name="Brown D.W."/>
            <person name="Nagy L.G."/>
            <person name="Floudas D."/>
            <person name="Held B.W."/>
            <person name="Levasseur A."/>
            <person name="Lombard V."/>
            <person name="Morin E."/>
            <person name="Otillar R."/>
            <person name="Lindquist E.A."/>
            <person name="Sun H."/>
            <person name="LaButti K.M."/>
            <person name="Schmutz J."/>
            <person name="Jabbour D."/>
            <person name="Luo H."/>
            <person name="Baker S.E."/>
            <person name="Pisabarro A.G."/>
            <person name="Walton J.D."/>
            <person name="Blanchette R.A."/>
            <person name="Henrissat B."/>
            <person name="Martin F."/>
            <person name="Cullen D."/>
            <person name="Hibbett D.S."/>
            <person name="Grigoriev I.V."/>
        </authorList>
    </citation>
    <scope>NUCLEOTIDE SEQUENCE [LARGE SCALE GENOMIC DNA]</scope>
    <source>
        <strain evidence="5">MUCL 33604</strain>
    </source>
</reference>
<dbReference type="InterPro" id="IPR036322">
    <property type="entry name" value="WD40_repeat_dom_sf"/>
</dbReference>
<dbReference type="InParanoid" id="A0A067PB80"/>
<dbReference type="PROSITE" id="PS50082">
    <property type="entry name" value="WD_REPEATS_2"/>
    <property type="match status" value="1"/>
</dbReference>
<dbReference type="PROSITE" id="PS50294">
    <property type="entry name" value="WD_REPEATS_REGION"/>
    <property type="match status" value="1"/>
</dbReference>
<name>A0A067PB80_9AGAM</name>
<evidence type="ECO:0000256" key="2">
    <source>
        <dbReference type="ARBA" id="ARBA00022737"/>
    </source>
</evidence>
<dbReference type="Proteomes" id="UP000027265">
    <property type="component" value="Unassembled WGS sequence"/>
</dbReference>
<dbReference type="HOGENOM" id="CLU_033171_0_0_1"/>
<protein>
    <submittedName>
        <fullName evidence="4">Uncharacterized protein</fullName>
    </submittedName>
</protein>
<organism evidence="4 5">
    <name type="scientific">Jaapia argillacea MUCL 33604</name>
    <dbReference type="NCBI Taxonomy" id="933084"/>
    <lineage>
        <taxon>Eukaryota</taxon>
        <taxon>Fungi</taxon>
        <taxon>Dikarya</taxon>
        <taxon>Basidiomycota</taxon>
        <taxon>Agaricomycotina</taxon>
        <taxon>Agaricomycetes</taxon>
        <taxon>Agaricomycetidae</taxon>
        <taxon>Jaapiales</taxon>
        <taxon>Jaapiaceae</taxon>
        <taxon>Jaapia</taxon>
    </lineage>
</organism>
<dbReference type="Gene3D" id="2.130.10.10">
    <property type="entry name" value="YVTN repeat-like/Quinoprotein amine dehydrogenase"/>
    <property type="match status" value="1"/>
</dbReference>
<dbReference type="EMBL" id="KL197742">
    <property type="protein sequence ID" value="KDQ52183.1"/>
    <property type="molecule type" value="Genomic_DNA"/>
</dbReference>
<keyword evidence="5" id="KW-1185">Reference proteome</keyword>
<evidence type="ECO:0000313" key="4">
    <source>
        <dbReference type="EMBL" id="KDQ52183.1"/>
    </source>
</evidence>